<name>A0ABV8X0E0_9LACT</name>
<keyword evidence="3" id="KW-1185">Reference proteome</keyword>
<dbReference type="Proteomes" id="UP001595817">
    <property type="component" value="Unassembled WGS sequence"/>
</dbReference>
<evidence type="ECO:0000313" key="2">
    <source>
        <dbReference type="EMBL" id="MFC4408960.1"/>
    </source>
</evidence>
<feature type="transmembrane region" description="Helical" evidence="1">
    <location>
        <begin position="15"/>
        <end position="37"/>
    </location>
</feature>
<comment type="caution">
    <text evidence="2">The sequence shown here is derived from an EMBL/GenBank/DDBJ whole genome shotgun (WGS) entry which is preliminary data.</text>
</comment>
<organism evidence="2 3">
    <name type="scientific">Chungangia koreensis</name>
    <dbReference type="NCBI Taxonomy" id="752657"/>
    <lineage>
        <taxon>Bacteria</taxon>
        <taxon>Bacillati</taxon>
        <taxon>Bacillota</taxon>
        <taxon>Bacilli</taxon>
        <taxon>Lactobacillales</taxon>
        <taxon>Chungangia</taxon>
    </lineage>
</organism>
<accession>A0ABV8X0E0</accession>
<keyword evidence="1" id="KW-0472">Membrane</keyword>
<evidence type="ECO:0000256" key="1">
    <source>
        <dbReference type="SAM" id="Phobius"/>
    </source>
</evidence>
<protein>
    <submittedName>
        <fullName evidence="2">Uncharacterized protein</fullName>
    </submittedName>
</protein>
<reference evidence="3" key="1">
    <citation type="journal article" date="2019" name="Int. J. Syst. Evol. Microbiol.">
        <title>The Global Catalogue of Microorganisms (GCM) 10K type strain sequencing project: providing services to taxonomists for standard genome sequencing and annotation.</title>
        <authorList>
            <consortium name="The Broad Institute Genomics Platform"/>
            <consortium name="The Broad Institute Genome Sequencing Center for Infectious Disease"/>
            <person name="Wu L."/>
            <person name="Ma J."/>
        </authorList>
    </citation>
    <scope>NUCLEOTIDE SEQUENCE [LARGE SCALE GENOMIC DNA]</scope>
    <source>
        <strain evidence="3">CCUG 59778</strain>
    </source>
</reference>
<dbReference type="EMBL" id="JBHSEC010000001">
    <property type="protein sequence ID" value="MFC4408960.1"/>
    <property type="molecule type" value="Genomic_DNA"/>
</dbReference>
<gene>
    <name evidence="2" type="ORF">ACFOZY_00780</name>
</gene>
<dbReference type="RefSeq" id="WP_378151209.1">
    <property type="nucleotide sequence ID" value="NZ_JBHSEC010000001.1"/>
</dbReference>
<sequence length="42" mass="4874">MENISFSYPLFDAQWISAMLMMTYPPMSLGVYALTFLRSVYS</sequence>
<proteinExistence type="predicted"/>
<evidence type="ECO:0000313" key="3">
    <source>
        <dbReference type="Proteomes" id="UP001595817"/>
    </source>
</evidence>
<keyword evidence="1" id="KW-0812">Transmembrane</keyword>
<keyword evidence="1" id="KW-1133">Transmembrane helix</keyword>